<dbReference type="InterPro" id="IPR025195">
    <property type="entry name" value="GTA_TIM_dom"/>
</dbReference>
<comment type="caution">
    <text evidence="4">The sequence shown here is derived from an EMBL/GenBank/DDBJ whole genome shotgun (WGS) entry which is preliminary data.</text>
</comment>
<evidence type="ECO:0000259" key="3">
    <source>
        <dbReference type="Pfam" id="PF23666"/>
    </source>
</evidence>
<dbReference type="Pfam" id="PF13550">
    <property type="entry name" value="Phage-tail_3"/>
    <property type="match status" value="1"/>
</dbReference>
<evidence type="ECO:0000259" key="2">
    <source>
        <dbReference type="Pfam" id="PF13550"/>
    </source>
</evidence>
<feature type="domain" description="GTA TIM-barrel-like" evidence="1">
    <location>
        <begin position="162"/>
        <end position="257"/>
    </location>
</feature>
<dbReference type="InterPro" id="IPR056490">
    <property type="entry name" value="Rcc01698_C"/>
</dbReference>
<proteinExistence type="predicted"/>
<gene>
    <name evidence="4" type="ORF">ACFQ3C_06320</name>
</gene>
<dbReference type="Gene3D" id="3.20.20.80">
    <property type="entry name" value="Glycosidases"/>
    <property type="match status" value="1"/>
</dbReference>
<keyword evidence="5" id="KW-1185">Reference proteome</keyword>
<organism evidence="4 5">
    <name type="scientific">Seohaeicola saemankumensis</name>
    <dbReference type="NCBI Taxonomy" id="481181"/>
    <lineage>
        <taxon>Bacteria</taxon>
        <taxon>Pseudomonadati</taxon>
        <taxon>Pseudomonadota</taxon>
        <taxon>Alphaproteobacteria</taxon>
        <taxon>Rhodobacterales</taxon>
        <taxon>Roseobacteraceae</taxon>
        <taxon>Seohaeicola</taxon>
    </lineage>
</organism>
<feature type="domain" description="Tip attachment protein J" evidence="2">
    <location>
        <begin position="316"/>
        <end position="478"/>
    </location>
</feature>
<dbReference type="Pfam" id="PF13547">
    <property type="entry name" value="GTA_TIM"/>
    <property type="match status" value="1"/>
</dbReference>
<reference evidence="5" key="1">
    <citation type="journal article" date="2019" name="Int. J. Syst. Evol. Microbiol.">
        <title>The Global Catalogue of Microorganisms (GCM) 10K type strain sequencing project: providing services to taxonomists for standard genome sequencing and annotation.</title>
        <authorList>
            <consortium name="The Broad Institute Genomics Platform"/>
            <consortium name="The Broad Institute Genome Sequencing Center for Infectious Disease"/>
            <person name="Wu L."/>
            <person name="Ma J."/>
        </authorList>
    </citation>
    <scope>NUCLEOTIDE SEQUENCE [LARGE SCALE GENOMIC DNA]</scope>
    <source>
        <strain evidence="5">CCUG 55328</strain>
    </source>
</reference>
<dbReference type="Pfam" id="PF23666">
    <property type="entry name" value="Rcc01698_C"/>
    <property type="match status" value="1"/>
</dbReference>
<dbReference type="EMBL" id="JBHTKR010000002">
    <property type="protein sequence ID" value="MFD1194278.1"/>
    <property type="molecule type" value="Genomic_DNA"/>
</dbReference>
<dbReference type="Proteomes" id="UP001597151">
    <property type="component" value="Unassembled WGS sequence"/>
</dbReference>
<accession>A0ABW3TBE7</accession>
<dbReference type="RefSeq" id="WP_380789686.1">
    <property type="nucleotide sequence ID" value="NZ_JBHTKR010000002.1"/>
</dbReference>
<sequence length="821" mass="88799">MTTPSTSTQHDLSSGADWIACEPAEVQKSFLDELGEDEILALPFLFDFWAMPHQLPPAGNWRSWVIMGGRGAGKTRAGAEWVRACVEGSRPLDPGRCHRIALVGETLDQVREVMVFGESGILACSPPDRRPEWHATRRMLIWPNGATAQAFSAHEPESLRGPQFDGAWVDELGCPAVDKGTNQPNVFLDPKSSESFLPAHSNGQRDEVIQMQYLRAMLGYWRAAENNPVSSVYGGPMLDMARAFVWAWDARPYPFFPANAGLWGDAPNYARGHWVTGRLSSRSLASVVREICARAGITSQDTGTLHGLVRGYAISQVTDARAALQPLMLAHGFDAVERDGVLRFVMRRDGVAHPVPVSALVDLPESPPRPQHSRAAEAAMTGRVRLRFVQSDTDYPAISEEAVMPDEATHAVAASELPLLLTRAEGRQITERWLAEARIARDGVRLALPPSLLHLGAGDLLRLEGDATGAAYRIDRVELGAAQLIEAVRADPGVYLPEDEGASIRPTLAPLPVFPLFLDLPLMTGDEVPHAPHIAVTAEPWPGAAAVYASVTGQGFALNRTVAQAAVIGVTQDALPAARPGLLHARDAFTVRLTSGALSSIDLPTLLAGGNLAALGDGTPDRWELFQFASATLVAPDTWRLETLLRGQLGSDALIPSVWPEGSFFVLMDGRPEQIDLPLGARGLLRHYRIGPAWRPLDDPSYIALQDSFAGIGLKPLAPVHLRAAAQADGALRITWVRRGRIDADAWEAPDIPLGEETESYQLRVMQGVGILRELTLSTPVWTYAATDRIADLQGGTVRIDVAQISARFGPGFRAVLTLGA</sequence>
<evidence type="ECO:0000313" key="5">
    <source>
        <dbReference type="Proteomes" id="UP001597151"/>
    </source>
</evidence>
<dbReference type="InterPro" id="IPR032876">
    <property type="entry name" value="J_dom"/>
</dbReference>
<evidence type="ECO:0000259" key="1">
    <source>
        <dbReference type="Pfam" id="PF13547"/>
    </source>
</evidence>
<evidence type="ECO:0000313" key="4">
    <source>
        <dbReference type="EMBL" id="MFD1194278.1"/>
    </source>
</evidence>
<protein>
    <submittedName>
        <fullName evidence="4">Glycoside hydrolase TIM-barrel-like domain-containing protein</fullName>
    </submittedName>
</protein>
<feature type="domain" description="Rcc01698-like C-terminal" evidence="3">
    <location>
        <begin position="566"/>
        <end position="666"/>
    </location>
</feature>
<name>A0ABW3TBE7_9RHOB</name>